<dbReference type="Pfam" id="PF01571">
    <property type="entry name" value="GCV_T"/>
    <property type="match status" value="1"/>
</dbReference>
<organism evidence="5 6">
    <name type="scientific">Acinetobacter colistiniresistens</name>
    <dbReference type="NCBI Taxonomy" id="280145"/>
    <lineage>
        <taxon>Bacteria</taxon>
        <taxon>Pseudomonadati</taxon>
        <taxon>Pseudomonadota</taxon>
        <taxon>Gammaproteobacteria</taxon>
        <taxon>Moraxellales</taxon>
        <taxon>Moraxellaceae</taxon>
        <taxon>Acinetobacter</taxon>
    </lineage>
</organism>
<dbReference type="Pfam" id="PF08669">
    <property type="entry name" value="GCV_T_C"/>
    <property type="match status" value="1"/>
</dbReference>
<accession>A0A558F3J1</accession>
<dbReference type="InterPro" id="IPR029043">
    <property type="entry name" value="GcvT/YgfZ_C"/>
</dbReference>
<dbReference type="InterPro" id="IPR013977">
    <property type="entry name" value="GcvT_C"/>
</dbReference>
<name>A0A558F3J1_9GAMM</name>
<dbReference type="GO" id="GO:0008483">
    <property type="term" value="F:transaminase activity"/>
    <property type="evidence" value="ECO:0007669"/>
    <property type="project" value="UniProtKB-KW"/>
</dbReference>
<sequence length="785" mass="87908">MGNLKSHLSEMYLSGPTDEFYHLQRPISVLHLRVDPQQIQAFELAPNDEMELQLPHDQSIELIVRDRNAQPLSDLTQILESSIPFKSHPGQNTLAQLQQKDRVALKLRQQMTQLNIQDTDLEKVICLEYAPSIQFKALAALEIIVLNTGKNMQIEQQTPVDEAKVILKKAIAALEYLPAPLAQPIQDIRIARASAQTYTVKAGQWIQIIDVAGKQCSDFIAFDAKALENGEEIGLDAVATRSILGHSTPTPGLHSRFYDANLEALVEVVQDTVGRHDMFLTACTPKFYSDSGYFGHISCTENFNQILKPYGIQSKSAWPAINFFYNTQVESCGTISMDEPWSQPGDYVLLRAQKDLLCASSACPDDIDPSNGWIPTDIHVRIYDQQEQFQRSQHYRLTPEEMPRMTKQTGFHSRIQAMTSKLVEYHGYWVATEYEGWGAKAEYLACRERVAMIDLTALRKFEITGPDAESFLQYMLTRNVRKLAIGEIAYSAACLETGGMVDDGTIFRLGEQNFRWICGDEYSGLWLKQKAQEQGYRVSIRNSSDQIHNVAVQGPHSRGLLQQLIWTPEHQPDVQNLAWFHFTLGRLGGANGIPVMVSRTGYTGELGFEVWCHPNDAETVWDTIWQAGQAYDIAPMGFDALDMLRIEAGLIFAQHEFNPQINPFEAGIGFTVPLKTKEEDFLGKAAIQHQAAASRHKLVGLVLDQTEPAAHGDLVYAGRFPVGVVTSATNSPLLKKQIALCRIAPQHAAIGAEIEIGKLDGQQKRLKAQVVALPFYDPERTRVRS</sequence>
<dbReference type="SUPFAM" id="SSF103025">
    <property type="entry name" value="Folate-binding domain"/>
    <property type="match status" value="1"/>
</dbReference>
<dbReference type="InterPro" id="IPR028896">
    <property type="entry name" value="GcvT/YgfZ/DmdA"/>
</dbReference>
<dbReference type="InterPro" id="IPR018959">
    <property type="entry name" value="DUF1989"/>
</dbReference>
<evidence type="ECO:0000259" key="2">
    <source>
        <dbReference type="Pfam" id="PF01571"/>
    </source>
</evidence>
<dbReference type="EMBL" id="VMTP01000071">
    <property type="protein sequence ID" value="TVT79809.1"/>
    <property type="molecule type" value="Genomic_DNA"/>
</dbReference>
<feature type="domain" description="Aminomethyltransferase C-terminal" evidence="3">
    <location>
        <begin position="697"/>
        <end position="777"/>
    </location>
</feature>
<dbReference type="AlphaFoldDB" id="A0A558F3J1"/>
<dbReference type="PANTHER" id="PTHR43757">
    <property type="entry name" value="AMINOMETHYLTRANSFERASE"/>
    <property type="match status" value="1"/>
</dbReference>
<dbReference type="Proteomes" id="UP000316981">
    <property type="component" value="Unassembled WGS sequence"/>
</dbReference>
<proteinExistence type="predicted"/>
<dbReference type="Gene3D" id="3.30.1360.120">
    <property type="entry name" value="Probable tRNA modification gtpase trme, domain 1"/>
    <property type="match status" value="1"/>
</dbReference>
<dbReference type="GO" id="GO:0005829">
    <property type="term" value="C:cytosol"/>
    <property type="evidence" value="ECO:0007669"/>
    <property type="project" value="TreeGrafter"/>
</dbReference>
<dbReference type="InterPro" id="IPR027266">
    <property type="entry name" value="TrmE/GcvT-like"/>
</dbReference>
<comment type="caution">
    <text evidence="5">The sequence shown here is derived from an EMBL/GenBank/DDBJ whole genome shotgun (WGS) entry which is preliminary data.</text>
</comment>
<evidence type="ECO:0000313" key="6">
    <source>
        <dbReference type="Proteomes" id="UP000316981"/>
    </source>
</evidence>
<gene>
    <name evidence="5" type="ORF">FPV60_13855</name>
</gene>
<keyword evidence="1" id="KW-0808">Transferase</keyword>
<dbReference type="Pfam" id="PF09347">
    <property type="entry name" value="DUF1989"/>
    <property type="match status" value="1"/>
</dbReference>
<evidence type="ECO:0000259" key="3">
    <source>
        <dbReference type="Pfam" id="PF08669"/>
    </source>
</evidence>
<feature type="domain" description="DUF1989" evidence="4">
    <location>
        <begin position="190"/>
        <end position="357"/>
    </location>
</feature>
<feature type="domain" description="GCVT N-terminal" evidence="2">
    <location>
        <begin position="411"/>
        <end position="675"/>
    </location>
</feature>
<dbReference type="SUPFAM" id="SSF101790">
    <property type="entry name" value="Aminomethyltransferase beta-barrel domain"/>
    <property type="match status" value="1"/>
</dbReference>
<evidence type="ECO:0000259" key="4">
    <source>
        <dbReference type="Pfam" id="PF09347"/>
    </source>
</evidence>
<keyword evidence="1" id="KW-0032">Aminotransferase</keyword>
<reference evidence="5 6" key="1">
    <citation type="submission" date="2019-07" db="EMBL/GenBank/DDBJ databases">
        <title>Draft Genome Sequence of the first blaOXA-58-Harboring Acinetobacter colistiniresistens clinical isolate from Brazil.</title>
        <authorList>
            <person name="Favaro L.S."/>
            <person name="Paula-Petroli S.B."/>
            <person name="Moura C.F."/>
            <person name="Tognim M.C.B."/>
            <person name="Venancio E.J."/>
            <person name="Yamada-Ogatta S.F."/>
            <person name="Carrara-Marroni F.E."/>
        </authorList>
    </citation>
    <scope>NUCLEOTIDE SEQUENCE [LARGE SCALE GENOMIC DNA]</scope>
    <source>
        <strain evidence="5 6">DL</strain>
    </source>
</reference>
<protein>
    <submittedName>
        <fullName evidence="5">DUF1989 domain-containing protein</fullName>
    </submittedName>
</protein>
<evidence type="ECO:0000313" key="5">
    <source>
        <dbReference type="EMBL" id="TVT79809.1"/>
    </source>
</evidence>
<dbReference type="InterPro" id="IPR006222">
    <property type="entry name" value="GCVT_N"/>
</dbReference>
<evidence type="ECO:0000256" key="1">
    <source>
        <dbReference type="ARBA" id="ARBA00022576"/>
    </source>
</evidence>
<dbReference type="PANTHER" id="PTHR43757:SF2">
    <property type="entry name" value="AMINOMETHYLTRANSFERASE, MITOCHONDRIAL"/>
    <property type="match status" value="1"/>
</dbReference>